<evidence type="ECO:0000259" key="1">
    <source>
        <dbReference type="Pfam" id="PF06714"/>
    </source>
</evidence>
<dbReference type="Gene3D" id="2.40.50.260">
    <property type="entry name" value="Nucleic acid-binding protein domain"/>
    <property type="match status" value="1"/>
</dbReference>
<protein>
    <recommendedName>
        <fullName evidence="1">Protein Gp5 N-terminal OB-fold domain-containing protein</fullName>
    </recommendedName>
</protein>
<dbReference type="EMBL" id="UINC01161699">
    <property type="protein sequence ID" value="SVD61043.1"/>
    <property type="molecule type" value="Genomic_DNA"/>
</dbReference>
<dbReference type="Pfam" id="PF06714">
    <property type="entry name" value="Gp5_OB"/>
    <property type="match status" value="1"/>
</dbReference>
<sequence length="71" mass="7740">LGRCRVRILGYHSDKKDIDHIPTNTLPWATPSQPLTSAAMNGIGTTPTGPVEGTWVFGFFRDGKNAQDPVM</sequence>
<feature type="domain" description="Protein Gp5 N-terminal OB-fold" evidence="1">
    <location>
        <begin position="10"/>
        <end position="64"/>
    </location>
</feature>
<feature type="non-terminal residue" evidence="2">
    <location>
        <position position="71"/>
    </location>
</feature>
<gene>
    <name evidence="2" type="ORF">METZ01_LOCUS413897</name>
</gene>
<organism evidence="2">
    <name type="scientific">marine metagenome</name>
    <dbReference type="NCBI Taxonomy" id="408172"/>
    <lineage>
        <taxon>unclassified sequences</taxon>
        <taxon>metagenomes</taxon>
        <taxon>ecological metagenomes</taxon>
    </lineage>
</organism>
<dbReference type="InterPro" id="IPR009590">
    <property type="entry name" value="Gp5_OB_N"/>
</dbReference>
<evidence type="ECO:0000313" key="2">
    <source>
        <dbReference type="EMBL" id="SVD61043.1"/>
    </source>
</evidence>
<reference evidence="2" key="1">
    <citation type="submission" date="2018-05" db="EMBL/GenBank/DDBJ databases">
        <authorList>
            <person name="Lanie J.A."/>
            <person name="Ng W.-L."/>
            <person name="Kazmierczak K.M."/>
            <person name="Andrzejewski T.M."/>
            <person name="Davidsen T.M."/>
            <person name="Wayne K.J."/>
            <person name="Tettelin H."/>
            <person name="Glass J.I."/>
            <person name="Rusch D."/>
            <person name="Podicherti R."/>
            <person name="Tsui H.-C.T."/>
            <person name="Winkler M.E."/>
        </authorList>
    </citation>
    <scope>NUCLEOTIDE SEQUENCE</scope>
</reference>
<accession>A0A382WQK9</accession>
<name>A0A382WQK9_9ZZZZ</name>
<dbReference type="AlphaFoldDB" id="A0A382WQK9"/>
<proteinExistence type="predicted"/>
<feature type="non-terminal residue" evidence="2">
    <location>
        <position position="1"/>
    </location>
</feature>
<dbReference type="SUPFAM" id="SSF69255">
    <property type="entry name" value="gp5 N-terminal domain-like"/>
    <property type="match status" value="1"/>
</dbReference>